<evidence type="ECO:0000313" key="4">
    <source>
        <dbReference type="Proteomes" id="UP001155241"/>
    </source>
</evidence>
<proteinExistence type="predicted"/>
<dbReference type="EMBL" id="JAMXLR010000023">
    <property type="protein sequence ID" value="MCO6043318.1"/>
    <property type="molecule type" value="Genomic_DNA"/>
</dbReference>
<organism evidence="3 4">
    <name type="scientific">Aeoliella straminimaris</name>
    <dbReference type="NCBI Taxonomy" id="2954799"/>
    <lineage>
        <taxon>Bacteria</taxon>
        <taxon>Pseudomonadati</taxon>
        <taxon>Planctomycetota</taxon>
        <taxon>Planctomycetia</taxon>
        <taxon>Pirellulales</taxon>
        <taxon>Lacipirellulaceae</taxon>
        <taxon>Aeoliella</taxon>
    </lineage>
</organism>
<dbReference type="Pfam" id="PF05721">
    <property type="entry name" value="PhyH"/>
    <property type="match status" value="1"/>
</dbReference>
<dbReference type="Gene3D" id="2.60.120.620">
    <property type="entry name" value="q2cbj1_9rhob like domain"/>
    <property type="match status" value="1"/>
</dbReference>
<keyword evidence="3" id="KW-0223">Dioxygenase</keyword>
<dbReference type="AlphaFoldDB" id="A0A9X2JGA6"/>
<protein>
    <submittedName>
        <fullName evidence="3">Phytanoyl-CoA dioxygenase family protein</fullName>
    </submittedName>
</protein>
<keyword evidence="3" id="KW-0560">Oxidoreductase</keyword>
<name>A0A9X2JGA6_9BACT</name>
<dbReference type="GO" id="GO:0016706">
    <property type="term" value="F:2-oxoglutarate-dependent dioxygenase activity"/>
    <property type="evidence" value="ECO:0007669"/>
    <property type="project" value="UniProtKB-ARBA"/>
</dbReference>
<keyword evidence="4" id="KW-1185">Reference proteome</keyword>
<dbReference type="PANTHER" id="PTHR20883">
    <property type="entry name" value="PHYTANOYL-COA DIOXYGENASE DOMAIN CONTAINING 1"/>
    <property type="match status" value="1"/>
</dbReference>
<gene>
    <name evidence="3" type="ORF">NG895_05310</name>
</gene>
<accession>A0A9X2JGA6</accession>
<dbReference type="Proteomes" id="UP001155241">
    <property type="component" value="Unassembled WGS sequence"/>
</dbReference>
<evidence type="ECO:0000313" key="3">
    <source>
        <dbReference type="EMBL" id="MCO6043318.1"/>
    </source>
</evidence>
<comment type="cofactor">
    <cofactor evidence="1">
        <name>Fe(2+)</name>
        <dbReference type="ChEBI" id="CHEBI:29033"/>
    </cofactor>
</comment>
<evidence type="ECO:0000256" key="2">
    <source>
        <dbReference type="SAM" id="MobiDB-lite"/>
    </source>
</evidence>
<comment type="caution">
    <text evidence="3">The sequence shown here is derived from an EMBL/GenBank/DDBJ whole genome shotgun (WGS) entry which is preliminary data.</text>
</comment>
<dbReference type="SUPFAM" id="SSF51197">
    <property type="entry name" value="Clavaminate synthase-like"/>
    <property type="match status" value="1"/>
</dbReference>
<feature type="compositionally biased region" description="Polar residues" evidence="2">
    <location>
        <begin position="101"/>
        <end position="115"/>
    </location>
</feature>
<reference evidence="3" key="1">
    <citation type="submission" date="2022-06" db="EMBL/GenBank/DDBJ databases">
        <title>Aeoliella straminimaris, a novel planctomycete from sediments.</title>
        <authorList>
            <person name="Vitorino I.R."/>
            <person name="Lage O.M."/>
        </authorList>
    </citation>
    <scope>NUCLEOTIDE SEQUENCE</scope>
    <source>
        <strain evidence="3">ICT_H6.2</strain>
    </source>
</reference>
<dbReference type="GO" id="GO:0005506">
    <property type="term" value="F:iron ion binding"/>
    <property type="evidence" value="ECO:0007669"/>
    <property type="project" value="UniProtKB-ARBA"/>
</dbReference>
<sequence length="115" mass="12353">MPLDDCDEENGSIQYVPGSHRWDLLPQGELAGNMTDGQRDALENPVVVKARRGEATFHHPLTVHGSQANLSDRPRRVAVVNFVADGVKSDSDEPLLVHGSPLNNSRTSPGSGCLA</sequence>
<dbReference type="RefSeq" id="WP_252851424.1">
    <property type="nucleotide sequence ID" value="NZ_JAMXLR010000023.1"/>
</dbReference>
<dbReference type="PANTHER" id="PTHR20883:SF48">
    <property type="entry name" value="ECTOINE DIOXYGENASE"/>
    <property type="match status" value="1"/>
</dbReference>
<feature type="region of interest" description="Disordered" evidence="2">
    <location>
        <begin position="89"/>
        <end position="115"/>
    </location>
</feature>
<dbReference type="InterPro" id="IPR008775">
    <property type="entry name" value="Phytyl_CoA_dOase-like"/>
</dbReference>
<evidence type="ECO:0000256" key="1">
    <source>
        <dbReference type="ARBA" id="ARBA00001954"/>
    </source>
</evidence>